<organism evidence="2 3">
    <name type="scientific">Saprolegnia diclina (strain VS20)</name>
    <dbReference type="NCBI Taxonomy" id="1156394"/>
    <lineage>
        <taxon>Eukaryota</taxon>
        <taxon>Sar</taxon>
        <taxon>Stramenopiles</taxon>
        <taxon>Oomycota</taxon>
        <taxon>Saprolegniomycetes</taxon>
        <taxon>Saprolegniales</taxon>
        <taxon>Saprolegniaceae</taxon>
        <taxon>Saprolegnia</taxon>
    </lineage>
</organism>
<evidence type="ECO:0000313" key="3">
    <source>
        <dbReference type="Proteomes" id="UP000030762"/>
    </source>
</evidence>
<dbReference type="InterPro" id="IPR005352">
    <property type="entry name" value="Erg28"/>
</dbReference>
<feature type="transmembrane region" description="Helical" evidence="1">
    <location>
        <begin position="52"/>
        <end position="75"/>
    </location>
</feature>
<dbReference type="VEuPathDB" id="FungiDB:SDRG_01377"/>
<feature type="transmembrane region" description="Helical" evidence="1">
    <location>
        <begin position="115"/>
        <end position="136"/>
    </location>
</feature>
<evidence type="ECO:0000256" key="1">
    <source>
        <dbReference type="SAM" id="Phobius"/>
    </source>
</evidence>
<keyword evidence="3" id="KW-1185">Reference proteome</keyword>
<dbReference type="OrthoDB" id="6485510at2759"/>
<gene>
    <name evidence="2" type="ORF">SDRG_01377</name>
</gene>
<dbReference type="AlphaFoldDB" id="T0S853"/>
<dbReference type="OMA" id="ATACDMT"/>
<keyword evidence="1" id="KW-0812">Transmembrane</keyword>
<keyword evidence="1" id="KW-1133">Transmembrane helix</keyword>
<keyword evidence="1" id="KW-0472">Membrane</keyword>
<proteinExistence type="predicted"/>
<evidence type="ECO:0008006" key="4">
    <source>
        <dbReference type="Google" id="ProtNLM"/>
    </source>
</evidence>
<dbReference type="EMBL" id="JH767134">
    <property type="protein sequence ID" value="EQC41408.1"/>
    <property type="molecule type" value="Genomic_DNA"/>
</dbReference>
<sequence length="145" mass="15873">MVEFLRIHLVLGTLLEVVSFARLVFTDTPFVELLPTVTDPSFDAVPAVRRLYALYVLTLATLRFATACDMTNAALFGALTVAHVMEAAYSVLEVLVFADVPVSSLLTLAHAPKSAMLAVLIAQMLFIGTGYFRYVVPHSAKLKRQ</sequence>
<protein>
    <recommendedName>
        <fullName evidence="4">Very-long-chain (3R)-3-hydroxyacyl-CoA dehydratase</fullName>
    </recommendedName>
</protein>
<name>T0S853_SAPDV</name>
<accession>T0S853</accession>
<dbReference type="RefSeq" id="XP_008605122.1">
    <property type="nucleotide sequence ID" value="XM_008606900.1"/>
</dbReference>
<dbReference type="GO" id="GO:0016020">
    <property type="term" value="C:membrane"/>
    <property type="evidence" value="ECO:0007669"/>
    <property type="project" value="InterPro"/>
</dbReference>
<dbReference type="Proteomes" id="UP000030762">
    <property type="component" value="Unassembled WGS sequence"/>
</dbReference>
<reference evidence="2 3" key="1">
    <citation type="submission" date="2012-04" db="EMBL/GenBank/DDBJ databases">
        <title>The Genome Sequence of Saprolegnia declina VS20.</title>
        <authorList>
            <consortium name="The Broad Institute Genome Sequencing Platform"/>
            <person name="Russ C."/>
            <person name="Nusbaum C."/>
            <person name="Tyler B."/>
            <person name="van West P."/>
            <person name="Dieguez-Uribeondo J."/>
            <person name="de Bruijn I."/>
            <person name="Tripathy S."/>
            <person name="Jiang R."/>
            <person name="Young S.K."/>
            <person name="Zeng Q."/>
            <person name="Gargeya S."/>
            <person name="Fitzgerald M."/>
            <person name="Haas B."/>
            <person name="Abouelleil A."/>
            <person name="Alvarado L."/>
            <person name="Arachchi H.M."/>
            <person name="Berlin A."/>
            <person name="Chapman S.B."/>
            <person name="Goldberg J."/>
            <person name="Griggs A."/>
            <person name="Gujja S."/>
            <person name="Hansen M."/>
            <person name="Howarth C."/>
            <person name="Imamovic A."/>
            <person name="Larimer J."/>
            <person name="McCowen C."/>
            <person name="Montmayeur A."/>
            <person name="Murphy C."/>
            <person name="Neiman D."/>
            <person name="Pearson M."/>
            <person name="Priest M."/>
            <person name="Roberts A."/>
            <person name="Saif S."/>
            <person name="Shea T."/>
            <person name="Sisk P."/>
            <person name="Sykes S."/>
            <person name="Wortman J."/>
            <person name="Nusbaum C."/>
            <person name="Birren B."/>
        </authorList>
    </citation>
    <scope>NUCLEOTIDE SEQUENCE [LARGE SCALE GENOMIC DNA]</scope>
    <source>
        <strain evidence="2 3">VS20</strain>
    </source>
</reference>
<dbReference type="Pfam" id="PF03694">
    <property type="entry name" value="Erg28"/>
    <property type="match status" value="1"/>
</dbReference>
<dbReference type="GeneID" id="19942104"/>
<dbReference type="InParanoid" id="T0S853"/>
<evidence type="ECO:0000313" key="2">
    <source>
        <dbReference type="EMBL" id="EQC41408.1"/>
    </source>
</evidence>
<feature type="transmembrane region" description="Helical" evidence="1">
    <location>
        <begin position="7"/>
        <end position="25"/>
    </location>
</feature>